<evidence type="ECO:0008006" key="3">
    <source>
        <dbReference type="Google" id="ProtNLM"/>
    </source>
</evidence>
<dbReference type="RefSeq" id="WP_216151574.1">
    <property type="nucleotide sequence ID" value="NZ_JAHLDV010000091.1"/>
</dbReference>
<reference evidence="1 2" key="1">
    <citation type="submission" date="2021-06" db="EMBL/GenBank/DDBJ databases">
        <title>Clostridia strains as spoilage organisms.</title>
        <authorList>
            <person name="Wambui J."/>
            <person name="Stephan R."/>
            <person name="Stevens M.J.A."/>
        </authorList>
    </citation>
    <scope>NUCLEOTIDE SEQUENCE [LARGE SCALE GENOMIC DNA]</scope>
    <source>
        <strain evidence="1 2">DSM 14204</strain>
    </source>
</reference>
<evidence type="ECO:0000313" key="2">
    <source>
        <dbReference type="Proteomes" id="UP000776252"/>
    </source>
</evidence>
<sequence length="61" mass="7362">MLEIKVNDKVKVFKKNIFSNKINKTMVGIVKRIEEWEEEDDHTKMLFRKYEFEPIATNVTD</sequence>
<organism evidence="1 2">
    <name type="scientific">Clostridium frigoris</name>
    <dbReference type="NCBI Taxonomy" id="205327"/>
    <lineage>
        <taxon>Bacteria</taxon>
        <taxon>Bacillati</taxon>
        <taxon>Bacillota</taxon>
        <taxon>Clostridia</taxon>
        <taxon>Eubacteriales</taxon>
        <taxon>Clostridiaceae</taxon>
        <taxon>Clostridium</taxon>
    </lineage>
</organism>
<gene>
    <name evidence="1" type="ORF">KPL37_18640</name>
</gene>
<evidence type="ECO:0000313" key="1">
    <source>
        <dbReference type="EMBL" id="MBU3161709.1"/>
    </source>
</evidence>
<proteinExistence type="predicted"/>
<dbReference type="Proteomes" id="UP000776252">
    <property type="component" value="Unassembled WGS sequence"/>
</dbReference>
<protein>
    <recommendedName>
        <fullName evidence="3">DUF2187 domain-containing protein</fullName>
    </recommendedName>
</protein>
<accession>A0ABS6BYL8</accession>
<keyword evidence="2" id="KW-1185">Reference proteome</keyword>
<dbReference type="EMBL" id="JAHLDV010000091">
    <property type="protein sequence ID" value="MBU3161709.1"/>
    <property type="molecule type" value="Genomic_DNA"/>
</dbReference>
<name>A0ABS6BYL8_9CLOT</name>
<comment type="caution">
    <text evidence="1">The sequence shown here is derived from an EMBL/GenBank/DDBJ whole genome shotgun (WGS) entry which is preliminary data.</text>
</comment>